<comment type="caution">
    <text evidence="1">The sequence shown here is derived from an EMBL/GenBank/DDBJ whole genome shotgun (WGS) entry which is preliminary data.</text>
</comment>
<accession>A0A3D9KWK2</accession>
<dbReference type="AlphaFoldDB" id="A0A3D9KWK2"/>
<keyword evidence="2" id="KW-1185">Reference proteome</keyword>
<dbReference type="Proteomes" id="UP000256779">
    <property type="component" value="Unassembled WGS sequence"/>
</dbReference>
<dbReference type="RefSeq" id="WP_115870191.1">
    <property type="nucleotide sequence ID" value="NZ_QREG01000029.1"/>
</dbReference>
<name>A0A3D9KWK2_MARFU</name>
<dbReference type="EMBL" id="QREG01000029">
    <property type="protein sequence ID" value="RED92653.1"/>
    <property type="molecule type" value="Genomic_DNA"/>
</dbReference>
<protein>
    <submittedName>
        <fullName evidence="1">Uncharacterized protein</fullName>
    </submittedName>
</protein>
<organism evidence="1 2">
    <name type="scientific">Marinoscillum furvescens DSM 4134</name>
    <dbReference type="NCBI Taxonomy" id="1122208"/>
    <lineage>
        <taxon>Bacteria</taxon>
        <taxon>Pseudomonadati</taxon>
        <taxon>Bacteroidota</taxon>
        <taxon>Cytophagia</taxon>
        <taxon>Cytophagales</taxon>
        <taxon>Reichenbachiellaceae</taxon>
        <taxon>Marinoscillum</taxon>
    </lineage>
</organism>
<evidence type="ECO:0000313" key="1">
    <source>
        <dbReference type="EMBL" id="RED92653.1"/>
    </source>
</evidence>
<sequence>MEGYIWYNKEFFGGKKEDYEAFCMAHEDTKFIMKYFATSTKQLSEIANNLNNSNVARELKHA</sequence>
<evidence type="ECO:0000313" key="2">
    <source>
        <dbReference type="Proteomes" id="UP000256779"/>
    </source>
</evidence>
<gene>
    <name evidence="1" type="ORF">C7460_12940</name>
</gene>
<proteinExistence type="predicted"/>
<reference evidence="1 2" key="1">
    <citation type="submission" date="2018-07" db="EMBL/GenBank/DDBJ databases">
        <title>Genomic Encyclopedia of Type Strains, Phase IV (KMG-IV): sequencing the most valuable type-strain genomes for metagenomic binning, comparative biology and taxonomic classification.</title>
        <authorList>
            <person name="Goeker M."/>
        </authorList>
    </citation>
    <scope>NUCLEOTIDE SEQUENCE [LARGE SCALE GENOMIC DNA]</scope>
    <source>
        <strain evidence="1 2">DSM 4134</strain>
    </source>
</reference>